<protein>
    <recommendedName>
        <fullName evidence="3">Molybdopterin synthase sulfur carrier subunit</fullName>
    </recommendedName>
</protein>
<evidence type="ECO:0000256" key="1">
    <source>
        <dbReference type="ARBA" id="ARBA00022741"/>
    </source>
</evidence>
<keyword evidence="6" id="KW-1185">Reference proteome</keyword>
<dbReference type="Gene3D" id="3.10.20.30">
    <property type="match status" value="1"/>
</dbReference>
<dbReference type="RefSeq" id="WP_200342094.1">
    <property type="nucleotide sequence ID" value="NZ_NRRL01000060.1"/>
</dbReference>
<evidence type="ECO:0000313" key="6">
    <source>
        <dbReference type="Proteomes" id="UP001296873"/>
    </source>
</evidence>
<evidence type="ECO:0000256" key="4">
    <source>
        <dbReference type="SAM" id="MobiDB-lite"/>
    </source>
</evidence>
<evidence type="ECO:0000313" key="5">
    <source>
        <dbReference type="EMBL" id="MBK1669752.1"/>
    </source>
</evidence>
<dbReference type="InterPro" id="IPR003749">
    <property type="entry name" value="ThiS/MoaD-like"/>
</dbReference>
<accession>A0ABS1DI27</accession>
<dbReference type="InterPro" id="IPR012675">
    <property type="entry name" value="Beta-grasp_dom_sf"/>
</dbReference>
<dbReference type="PANTHER" id="PTHR33359">
    <property type="entry name" value="MOLYBDOPTERIN SYNTHASE SULFUR CARRIER SUBUNIT"/>
    <property type="match status" value="1"/>
</dbReference>
<dbReference type="Pfam" id="PF02597">
    <property type="entry name" value="ThiS"/>
    <property type="match status" value="1"/>
</dbReference>
<proteinExistence type="inferred from homology"/>
<dbReference type="Proteomes" id="UP001296873">
    <property type="component" value="Unassembled WGS sequence"/>
</dbReference>
<dbReference type="SUPFAM" id="SSF54285">
    <property type="entry name" value="MoaD/ThiS"/>
    <property type="match status" value="1"/>
</dbReference>
<evidence type="ECO:0000256" key="2">
    <source>
        <dbReference type="ARBA" id="ARBA00024200"/>
    </source>
</evidence>
<reference evidence="5 6" key="1">
    <citation type="journal article" date="2020" name="Microorganisms">
        <title>Osmotic Adaptation and Compatible Solute Biosynthesis of Phototrophic Bacteria as Revealed from Genome Analyses.</title>
        <authorList>
            <person name="Imhoff J.F."/>
            <person name="Rahn T."/>
            <person name="Kunzel S."/>
            <person name="Keller A."/>
            <person name="Neulinger S.C."/>
        </authorList>
    </citation>
    <scope>NUCLEOTIDE SEQUENCE [LARGE SCALE GENOMIC DNA]</scope>
    <source>
        <strain evidence="5 6">DSM 9895</strain>
    </source>
</reference>
<comment type="caution">
    <text evidence="5">The sequence shown here is derived from an EMBL/GenBank/DDBJ whole genome shotgun (WGS) entry which is preliminary data.</text>
</comment>
<sequence length="83" mass="9096">MQILYFAWLKTHTGTGQETVDPPEQVRDVAGLLDWLAGRSEAHAKALRDRQAVRVAVNQEYARPSDPVQPGDEVALFPPVTGG</sequence>
<dbReference type="EMBL" id="NRRL01000060">
    <property type="protein sequence ID" value="MBK1669752.1"/>
    <property type="molecule type" value="Genomic_DNA"/>
</dbReference>
<feature type="region of interest" description="Disordered" evidence="4">
    <location>
        <begin position="63"/>
        <end position="83"/>
    </location>
</feature>
<dbReference type="CDD" id="cd00754">
    <property type="entry name" value="Ubl_MoaD"/>
    <property type="match status" value="1"/>
</dbReference>
<dbReference type="NCBIfam" id="TIGR01682">
    <property type="entry name" value="moaD"/>
    <property type="match status" value="1"/>
</dbReference>
<dbReference type="InterPro" id="IPR044672">
    <property type="entry name" value="MOCS2A"/>
</dbReference>
<evidence type="ECO:0000256" key="3">
    <source>
        <dbReference type="ARBA" id="ARBA00024247"/>
    </source>
</evidence>
<dbReference type="InterPro" id="IPR016155">
    <property type="entry name" value="Mopterin_synth/thiamin_S_b"/>
</dbReference>
<name>A0ABS1DI27_9PROT</name>
<organism evidence="5 6">
    <name type="scientific">Rhodovibrio sodomensis</name>
    <dbReference type="NCBI Taxonomy" id="1088"/>
    <lineage>
        <taxon>Bacteria</taxon>
        <taxon>Pseudomonadati</taxon>
        <taxon>Pseudomonadota</taxon>
        <taxon>Alphaproteobacteria</taxon>
        <taxon>Rhodospirillales</taxon>
        <taxon>Rhodovibrionaceae</taxon>
        <taxon>Rhodovibrio</taxon>
    </lineage>
</organism>
<dbReference type="PANTHER" id="PTHR33359:SF1">
    <property type="entry name" value="MOLYBDOPTERIN SYNTHASE SULFUR CARRIER SUBUNIT"/>
    <property type="match status" value="1"/>
</dbReference>
<keyword evidence="1" id="KW-0547">Nucleotide-binding</keyword>
<gene>
    <name evidence="5" type="primary">moaD</name>
    <name evidence="5" type="ORF">CKO28_17075</name>
</gene>
<comment type="similarity">
    <text evidence="2">Belongs to the MoaD family.</text>
</comment>